<dbReference type="AlphaFoldDB" id="A0A2H5QJP7"/>
<evidence type="ECO:0000313" key="1">
    <source>
        <dbReference type="EMBL" id="GAY64445.1"/>
    </source>
</evidence>
<name>A0A2H5QJP7_CITUN</name>
<comment type="caution">
    <text evidence="1">The sequence shown here is derived from an EMBL/GenBank/DDBJ whole genome shotgun (WGS) entry which is preliminary data.</text>
</comment>
<reference evidence="1 2" key="1">
    <citation type="journal article" date="2017" name="Front. Genet.">
        <title>Draft sequencing of the heterozygous diploid genome of Satsuma (Citrus unshiu Marc.) using a hybrid assembly approach.</title>
        <authorList>
            <person name="Shimizu T."/>
            <person name="Tanizawa Y."/>
            <person name="Mochizuki T."/>
            <person name="Nagasaki H."/>
            <person name="Yoshioka T."/>
            <person name="Toyoda A."/>
            <person name="Fujiyama A."/>
            <person name="Kaminuma E."/>
            <person name="Nakamura Y."/>
        </authorList>
    </citation>
    <scope>NUCLEOTIDE SEQUENCE [LARGE SCALE GENOMIC DNA]</scope>
    <source>
        <strain evidence="2">cv. Miyagawa wase</strain>
    </source>
</reference>
<keyword evidence="2" id="KW-1185">Reference proteome</keyword>
<protein>
    <submittedName>
        <fullName evidence="1">Uncharacterized protein</fullName>
    </submittedName>
</protein>
<evidence type="ECO:0000313" key="2">
    <source>
        <dbReference type="Proteomes" id="UP000236630"/>
    </source>
</evidence>
<sequence>MRGSLTIQSNKQKKTHAWLYNKHGKFNTNTNTETNGVNQSNEGISVQLSVDTQSNGVNQEQCVHMSRHKHDIQVNKFKILYLAIKSTQT</sequence>
<organism evidence="1 2">
    <name type="scientific">Citrus unshiu</name>
    <name type="common">Satsuma mandarin</name>
    <name type="synonym">Citrus nobilis var. unshiu</name>
    <dbReference type="NCBI Taxonomy" id="55188"/>
    <lineage>
        <taxon>Eukaryota</taxon>
        <taxon>Viridiplantae</taxon>
        <taxon>Streptophyta</taxon>
        <taxon>Embryophyta</taxon>
        <taxon>Tracheophyta</taxon>
        <taxon>Spermatophyta</taxon>
        <taxon>Magnoliopsida</taxon>
        <taxon>eudicotyledons</taxon>
        <taxon>Gunneridae</taxon>
        <taxon>Pentapetalae</taxon>
        <taxon>rosids</taxon>
        <taxon>malvids</taxon>
        <taxon>Sapindales</taxon>
        <taxon>Rutaceae</taxon>
        <taxon>Aurantioideae</taxon>
        <taxon>Citrus</taxon>
    </lineage>
</organism>
<proteinExistence type="predicted"/>
<dbReference type="EMBL" id="BDQV01000410">
    <property type="protein sequence ID" value="GAY64445.1"/>
    <property type="molecule type" value="Genomic_DNA"/>
</dbReference>
<accession>A0A2H5QJP7</accession>
<gene>
    <name evidence="1" type="ORF">CUMW_233670</name>
</gene>
<dbReference type="Proteomes" id="UP000236630">
    <property type="component" value="Unassembled WGS sequence"/>
</dbReference>